<evidence type="ECO:0000259" key="2">
    <source>
        <dbReference type="Pfam" id="PF04069"/>
    </source>
</evidence>
<dbReference type="Gene3D" id="3.40.190.100">
    <property type="entry name" value="Glycine betaine-binding periplasmic protein, domain 2"/>
    <property type="match status" value="1"/>
</dbReference>
<dbReference type="OrthoDB" id="9787902at2"/>
<dbReference type="EMBL" id="UXAW01000051">
    <property type="protein sequence ID" value="VDC25164.1"/>
    <property type="molecule type" value="Genomic_DNA"/>
</dbReference>
<proteinExistence type="predicted"/>
<feature type="chain" id="PRO_5018099937" evidence="1">
    <location>
        <begin position="20"/>
        <end position="323"/>
    </location>
</feature>
<gene>
    <name evidence="3" type="primary">proX_3</name>
    <name evidence="3" type="ORF">XINFAN_01412</name>
</gene>
<dbReference type="AlphaFoldDB" id="A0A3P5XCC5"/>
<dbReference type="GO" id="GO:0022857">
    <property type="term" value="F:transmembrane transporter activity"/>
    <property type="evidence" value="ECO:0007669"/>
    <property type="project" value="InterPro"/>
</dbReference>
<accession>A0A3P5XCC5</accession>
<dbReference type="Proteomes" id="UP000277498">
    <property type="component" value="Unassembled WGS sequence"/>
</dbReference>
<dbReference type="Gene3D" id="3.10.105.10">
    <property type="entry name" value="Dipeptide-binding Protein, Domain 3"/>
    <property type="match status" value="1"/>
</dbReference>
<keyword evidence="4" id="KW-1185">Reference proteome</keyword>
<name>A0A3P5XCC5_9RHOB</name>
<dbReference type="Gene3D" id="3.40.190.10">
    <property type="entry name" value="Periplasmic binding protein-like II"/>
    <property type="match status" value="1"/>
</dbReference>
<feature type="domain" description="ABC-type glycine betaine transport system substrate-binding" evidence="2">
    <location>
        <begin position="28"/>
        <end position="311"/>
    </location>
</feature>
<protein>
    <submittedName>
        <fullName evidence="3">Glycine betaine-binding periplasmic protein</fullName>
    </submittedName>
</protein>
<reference evidence="3 4" key="1">
    <citation type="submission" date="2018-11" db="EMBL/GenBank/DDBJ databases">
        <authorList>
            <person name="Criscuolo A."/>
        </authorList>
    </citation>
    <scope>NUCLEOTIDE SEQUENCE [LARGE SCALE GENOMIC DNA]</scope>
    <source>
        <strain evidence="3">ACIP111625</strain>
    </source>
</reference>
<sequence>MSPLPRLLAALLIAAPGLAAPGIAAAEKLVIPDPNYASGRATAFAVSGIIEEALGLEVETVPLPSVPVVWEAMSRGKGEIDIWTETWLPNQNAPKTKYVDEEKTVTLSEKSFPAVQGYCIPKSVQEKHNIRSVFDLANPEVAALFDSNGDGKGEVWIGPQGWLSTNIETIRARDYGFAEFFELQSTDEAIATAGLDAAVKADRPWLGYCYGPHQNFVLYDLVLLEEPAHNPDAFVMVQPDEDPDWQARSKVASAYPDTRVYISWSASLSERNPALVTLLQNIQLSADDVNAWSLEIINGKDPAEVVRPWIEANSAQIAAWAAQ</sequence>
<dbReference type="RefSeq" id="WP_124085823.1">
    <property type="nucleotide sequence ID" value="NZ_UXAW01000051.1"/>
</dbReference>
<evidence type="ECO:0000256" key="1">
    <source>
        <dbReference type="SAM" id="SignalP"/>
    </source>
</evidence>
<feature type="signal peptide" evidence="1">
    <location>
        <begin position="1"/>
        <end position="19"/>
    </location>
</feature>
<evidence type="ECO:0000313" key="4">
    <source>
        <dbReference type="Proteomes" id="UP000277498"/>
    </source>
</evidence>
<keyword evidence="1" id="KW-0732">Signal</keyword>
<dbReference type="CDD" id="cd13642">
    <property type="entry name" value="PBP2_BCP_1"/>
    <property type="match status" value="1"/>
</dbReference>
<evidence type="ECO:0000313" key="3">
    <source>
        <dbReference type="EMBL" id="VDC25164.1"/>
    </source>
</evidence>
<dbReference type="Pfam" id="PF04069">
    <property type="entry name" value="OpuAC"/>
    <property type="match status" value="1"/>
</dbReference>
<dbReference type="GO" id="GO:0043190">
    <property type="term" value="C:ATP-binding cassette (ABC) transporter complex"/>
    <property type="evidence" value="ECO:0007669"/>
    <property type="project" value="InterPro"/>
</dbReference>
<dbReference type="SUPFAM" id="SSF53850">
    <property type="entry name" value="Periplasmic binding protein-like II"/>
    <property type="match status" value="1"/>
</dbReference>
<dbReference type="InterPro" id="IPR007210">
    <property type="entry name" value="ABC_Gly_betaine_transp_sub-bd"/>
</dbReference>
<organism evidence="3 4">
    <name type="scientific">Pseudogemmobacter humi</name>
    <dbReference type="NCBI Taxonomy" id="2483812"/>
    <lineage>
        <taxon>Bacteria</taxon>
        <taxon>Pseudomonadati</taxon>
        <taxon>Pseudomonadota</taxon>
        <taxon>Alphaproteobacteria</taxon>
        <taxon>Rhodobacterales</taxon>
        <taxon>Paracoccaceae</taxon>
        <taxon>Pseudogemmobacter</taxon>
    </lineage>
</organism>